<evidence type="ECO:0000313" key="2">
    <source>
        <dbReference type="EMBL" id="SCG84961.1"/>
    </source>
</evidence>
<protein>
    <submittedName>
        <fullName evidence="2">Putative membrane protein</fullName>
    </submittedName>
</protein>
<reference evidence="2 3" key="1">
    <citation type="submission" date="2016-08" db="EMBL/GenBank/DDBJ databases">
        <authorList>
            <person name="Seilhamer J.J."/>
        </authorList>
    </citation>
    <scope>NUCLEOTIDE SEQUENCE [LARGE SCALE GENOMIC DNA]</scope>
    <source>
        <strain evidence="2">Buetzberg</strain>
    </source>
</reference>
<feature type="transmembrane region" description="Helical" evidence="1">
    <location>
        <begin position="9"/>
        <end position="26"/>
    </location>
</feature>
<proteinExistence type="predicted"/>
<dbReference type="InterPro" id="IPR019235">
    <property type="entry name" value="DUF2178_TM"/>
</dbReference>
<dbReference type="RefSeq" id="WP_071906052.1">
    <property type="nucleotide sequence ID" value="NZ_LT607756.1"/>
</dbReference>
<dbReference type="EMBL" id="LT607756">
    <property type="protein sequence ID" value="SCG84961.1"/>
    <property type="molecule type" value="Genomic_DNA"/>
</dbReference>
<feature type="transmembrane region" description="Helical" evidence="1">
    <location>
        <begin position="82"/>
        <end position="103"/>
    </location>
</feature>
<feature type="transmembrane region" description="Helical" evidence="1">
    <location>
        <begin position="109"/>
        <end position="131"/>
    </location>
</feature>
<dbReference type="STRING" id="118062.MCBB_0381"/>
<dbReference type="AlphaFoldDB" id="A0A1D3KZX7"/>
<name>A0A1D3KZX7_9EURY</name>
<keyword evidence="3" id="KW-1185">Reference proteome</keyword>
<dbReference type="GeneID" id="30411242"/>
<gene>
    <name evidence="2" type="ORF">MCBB_0381</name>
</gene>
<evidence type="ECO:0000313" key="3">
    <source>
        <dbReference type="Proteomes" id="UP000094707"/>
    </source>
</evidence>
<keyword evidence="1" id="KW-0812">Transmembrane</keyword>
<keyword evidence="1" id="KW-1133">Transmembrane helix</keyword>
<evidence type="ECO:0000256" key="1">
    <source>
        <dbReference type="SAM" id="Phobius"/>
    </source>
</evidence>
<dbReference type="Proteomes" id="UP000094707">
    <property type="component" value="Chromosome I"/>
</dbReference>
<keyword evidence="1" id="KW-0472">Membrane</keyword>
<feature type="transmembrane region" description="Helical" evidence="1">
    <location>
        <begin position="32"/>
        <end position="50"/>
    </location>
</feature>
<accession>A0A1D3KZX7</accession>
<sequence>MNLKKIGKILMIVSLFTTGLWIVGLLMGNITLIGLAILFMAVIIIAVYIHRDKLEEMFKMGEGVREDERTQLINDKAANMTLGVVIAVTMWIAIVLVTLRASFPQYTQIGYTLFAVAAFTLVIYVVASTYYRSKY</sequence>
<dbReference type="OrthoDB" id="70484at2157"/>
<organism evidence="2 3">
    <name type="scientific">Methanobacterium congolense</name>
    <dbReference type="NCBI Taxonomy" id="118062"/>
    <lineage>
        <taxon>Archaea</taxon>
        <taxon>Methanobacteriati</taxon>
        <taxon>Methanobacteriota</taxon>
        <taxon>Methanomada group</taxon>
        <taxon>Methanobacteria</taxon>
        <taxon>Methanobacteriales</taxon>
        <taxon>Methanobacteriaceae</taxon>
        <taxon>Methanobacterium</taxon>
    </lineage>
</organism>
<dbReference type="KEGG" id="mcub:MCBB_0381"/>
<dbReference type="Pfam" id="PF09946">
    <property type="entry name" value="DUF2178"/>
    <property type="match status" value="1"/>
</dbReference>